<comment type="caution">
    <text evidence="2">The sequence shown here is derived from an EMBL/GenBank/DDBJ whole genome shotgun (WGS) entry which is preliminary data.</text>
</comment>
<gene>
    <name evidence="2" type="ORF">J2Z18_004488</name>
</gene>
<reference evidence="2 3" key="1">
    <citation type="submission" date="2021-03" db="EMBL/GenBank/DDBJ databases">
        <title>Genomic Encyclopedia of Type Strains, Phase IV (KMG-IV): sequencing the most valuable type-strain genomes for metagenomic binning, comparative biology and taxonomic classification.</title>
        <authorList>
            <person name="Goeker M."/>
        </authorList>
    </citation>
    <scope>NUCLEOTIDE SEQUENCE [LARGE SCALE GENOMIC DNA]</scope>
    <source>
        <strain evidence="2 3">DSM 15596</strain>
    </source>
</reference>
<dbReference type="PANTHER" id="PTHR45947:SF3">
    <property type="entry name" value="SULFOQUINOVOSYL TRANSFERASE SQD2"/>
    <property type="match status" value="1"/>
</dbReference>
<dbReference type="RefSeq" id="WP_210095307.1">
    <property type="nucleotide sequence ID" value="NZ_DMBX01000008.1"/>
</dbReference>
<protein>
    <submittedName>
        <fullName evidence="2">Glycosyltransferase involved in cell wall biosynthesis</fullName>
    </submittedName>
</protein>
<dbReference type="PANTHER" id="PTHR45947">
    <property type="entry name" value="SULFOQUINOVOSYL TRANSFERASE SQD2"/>
    <property type="match status" value="1"/>
</dbReference>
<dbReference type="CDD" id="cd03801">
    <property type="entry name" value="GT4_PimA-like"/>
    <property type="match status" value="1"/>
</dbReference>
<dbReference type="Pfam" id="PF00534">
    <property type="entry name" value="Glycos_transf_1"/>
    <property type="match status" value="1"/>
</dbReference>
<dbReference type="InterPro" id="IPR050194">
    <property type="entry name" value="Glycosyltransferase_grp1"/>
</dbReference>
<dbReference type="GeneID" id="95406395"/>
<evidence type="ECO:0000313" key="3">
    <source>
        <dbReference type="Proteomes" id="UP000706926"/>
    </source>
</evidence>
<feature type="domain" description="Glycosyl transferase family 1" evidence="1">
    <location>
        <begin position="211"/>
        <end position="300"/>
    </location>
</feature>
<dbReference type="Gene3D" id="3.40.50.2000">
    <property type="entry name" value="Glycogen Phosphorylase B"/>
    <property type="match status" value="1"/>
</dbReference>
<dbReference type="Proteomes" id="UP000706926">
    <property type="component" value="Unassembled WGS sequence"/>
</dbReference>
<dbReference type="SUPFAM" id="SSF53756">
    <property type="entry name" value="UDP-Glycosyltransferase/glycogen phosphorylase"/>
    <property type="match status" value="1"/>
</dbReference>
<proteinExistence type="predicted"/>
<evidence type="ECO:0000313" key="2">
    <source>
        <dbReference type="EMBL" id="MBP1895378.1"/>
    </source>
</evidence>
<dbReference type="InterPro" id="IPR001296">
    <property type="entry name" value="Glyco_trans_1"/>
</dbReference>
<accession>A0ABS4FGJ1</accession>
<evidence type="ECO:0000259" key="1">
    <source>
        <dbReference type="Pfam" id="PF00534"/>
    </source>
</evidence>
<organism evidence="2 3">
    <name type="scientific">Paenibacillus lactis</name>
    <dbReference type="NCBI Taxonomy" id="228574"/>
    <lineage>
        <taxon>Bacteria</taxon>
        <taxon>Bacillati</taxon>
        <taxon>Bacillota</taxon>
        <taxon>Bacilli</taxon>
        <taxon>Bacillales</taxon>
        <taxon>Paenibacillaceae</taxon>
        <taxon>Paenibacillus</taxon>
    </lineage>
</organism>
<sequence length="329" mass="37511">MSNVKDKGGVRLPKDLLLYDVDWWILGKTARVLQRYHPNLELMSFAEAEKLVESVGAQEINQRYCVISSMCLGIAAWAIFKHIRVDSSAAVSYYYFTRNYEAFREWMDPIIPDPEFLRLVLSRIPVIGAMNRRLTAALQDLVPQARIDFIGHFVNTLHFTPAESVRGPDQPFVIGWAGDKGKKSKNYHSLVEPIKQYFDRHPGIQLVETSGAYAYEDMPRFYRSIDLLLITSSSEGGGAPALEAFACGTPVLSTDVGYIMEAAGSDLYPLILKTDHPLDFIHAIEHWMHHREELNLIGQQCRNNVELNWNIESGARRWLSHLFNRTEVK</sequence>
<name>A0ABS4FGJ1_9BACL</name>
<dbReference type="EMBL" id="JAGGKI010000013">
    <property type="protein sequence ID" value="MBP1895378.1"/>
    <property type="molecule type" value="Genomic_DNA"/>
</dbReference>
<keyword evidence="3" id="KW-1185">Reference proteome</keyword>